<organism evidence="2 3">
    <name type="scientific">Oopsacas minuta</name>
    <dbReference type="NCBI Taxonomy" id="111878"/>
    <lineage>
        <taxon>Eukaryota</taxon>
        <taxon>Metazoa</taxon>
        <taxon>Porifera</taxon>
        <taxon>Hexactinellida</taxon>
        <taxon>Hexasterophora</taxon>
        <taxon>Lyssacinosida</taxon>
        <taxon>Leucopsacidae</taxon>
        <taxon>Oopsacas</taxon>
    </lineage>
</organism>
<evidence type="ECO:0000256" key="1">
    <source>
        <dbReference type="SAM" id="MobiDB-lite"/>
    </source>
</evidence>
<accession>A0AAV7K8R5</accession>
<comment type="caution">
    <text evidence="2">The sequence shown here is derived from an EMBL/GenBank/DDBJ whole genome shotgun (WGS) entry which is preliminary data.</text>
</comment>
<dbReference type="EMBL" id="JAKMXF010000133">
    <property type="protein sequence ID" value="KAI6656944.1"/>
    <property type="molecule type" value="Genomic_DNA"/>
</dbReference>
<feature type="compositionally biased region" description="Polar residues" evidence="1">
    <location>
        <begin position="164"/>
        <end position="173"/>
    </location>
</feature>
<sequence length="294" mass="33738">MADQKISSSRSDKEDFGTMANNVRTKIQTYFSQLIEVIKLRRTKLISELDEIIYRKRQEEKKINELEKINIFPCEMYSSSIVKDVQDDVISRIGPQLANLRKNHSLILEFEWNQKFAREASGLGKLKTNDYLSPSSSLSSNILPVSDNLHNSNASNSNSSNDNIPTSHVKSNSYHSSLNQSKIASNSKPNGNKISVTLFQSDFPKELQELITLRTDIGIIPRDCLELKTFTSKFSHYPNWSADIKGCYNCGTFTLNELNNKYFCRLRCYLIFYEWCRVKVQSVLNTILSISWMS</sequence>
<protein>
    <submittedName>
        <fullName evidence="2">Uncharacterized protein</fullName>
    </submittedName>
</protein>
<proteinExistence type="predicted"/>
<name>A0AAV7K8R5_9METZ</name>
<feature type="compositionally biased region" description="Low complexity" evidence="1">
    <location>
        <begin position="149"/>
        <end position="163"/>
    </location>
</feature>
<gene>
    <name evidence="2" type="ORF">LOD99_16246</name>
</gene>
<reference evidence="2 3" key="1">
    <citation type="journal article" date="2023" name="BMC Biol.">
        <title>The compact genome of the sponge Oopsacas minuta (Hexactinellida) is lacking key metazoan core genes.</title>
        <authorList>
            <person name="Santini S."/>
            <person name="Schenkelaars Q."/>
            <person name="Jourda C."/>
            <person name="Duchesne M."/>
            <person name="Belahbib H."/>
            <person name="Rocher C."/>
            <person name="Selva M."/>
            <person name="Riesgo A."/>
            <person name="Vervoort M."/>
            <person name="Leys S.P."/>
            <person name="Kodjabachian L."/>
            <person name="Le Bivic A."/>
            <person name="Borchiellini C."/>
            <person name="Claverie J.M."/>
            <person name="Renard E."/>
        </authorList>
    </citation>
    <scope>NUCLEOTIDE SEQUENCE [LARGE SCALE GENOMIC DNA]</scope>
    <source>
        <strain evidence="2">SPO-2</strain>
    </source>
</reference>
<dbReference type="Proteomes" id="UP001165289">
    <property type="component" value="Unassembled WGS sequence"/>
</dbReference>
<dbReference type="AlphaFoldDB" id="A0AAV7K8R5"/>
<keyword evidence="3" id="KW-1185">Reference proteome</keyword>
<evidence type="ECO:0000313" key="3">
    <source>
        <dbReference type="Proteomes" id="UP001165289"/>
    </source>
</evidence>
<evidence type="ECO:0000313" key="2">
    <source>
        <dbReference type="EMBL" id="KAI6656944.1"/>
    </source>
</evidence>
<feature type="region of interest" description="Disordered" evidence="1">
    <location>
        <begin position="149"/>
        <end position="173"/>
    </location>
</feature>